<organism evidence="2 3">
    <name type="scientific">Demequina lutea</name>
    <dbReference type="NCBI Taxonomy" id="431489"/>
    <lineage>
        <taxon>Bacteria</taxon>
        <taxon>Bacillati</taxon>
        <taxon>Actinomycetota</taxon>
        <taxon>Actinomycetes</taxon>
        <taxon>Micrococcales</taxon>
        <taxon>Demequinaceae</taxon>
        <taxon>Demequina</taxon>
    </lineage>
</organism>
<accession>A0A7Y9ZBR6</accession>
<proteinExistence type="predicted"/>
<protein>
    <submittedName>
        <fullName evidence="2">DNA-binding Lrp family transcriptional regulator</fullName>
    </submittedName>
</protein>
<name>A0A7Y9ZBR6_9MICO</name>
<feature type="compositionally biased region" description="Basic and acidic residues" evidence="1">
    <location>
        <begin position="148"/>
        <end position="171"/>
    </location>
</feature>
<feature type="region of interest" description="Disordered" evidence="1">
    <location>
        <begin position="17"/>
        <end position="42"/>
    </location>
</feature>
<dbReference type="EMBL" id="JACBZO010000001">
    <property type="protein sequence ID" value="NYI41243.1"/>
    <property type="molecule type" value="Genomic_DNA"/>
</dbReference>
<evidence type="ECO:0000313" key="2">
    <source>
        <dbReference type="EMBL" id="NYI41243.1"/>
    </source>
</evidence>
<sequence length="313" mass="34647">MSKEAIAWALAAPVWNPRPKVADKPRGRVSTNKRKPDPAPVQTVHLPPVPPEALLTLVYLANREQDGVTWVSAKKIAEERGLWRGPIYRHLDRLEGAGYITAITAAELPESKAKVYAQKTTGEPRIWRLNYATDDDVSQHETQPFSQHETHGAPQHETHDVSLHETPKEVVTESQLEGEAPAMESEAQNDLGGQASPPVNPTPEQIAARRYPKQCADHQARLNGGDTFDPCNACKSAGDEWPDIQRQVSRNKRAREVEEQRREATTKSQAIRGCDLCDERGYRSGGLCHHDPELADKSHAGYMDAVKALKAAS</sequence>
<evidence type="ECO:0000256" key="1">
    <source>
        <dbReference type="SAM" id="MobiDB-lite"/>
    </source>
</evidence>
<dbReference type="RefSeq" id="WP_152649530.1">
    <property type="nucleotide sequence ID" value="NZ_BBRC01000005.1"/>
</dbReference>
<dbReference type="AlphaFoldDB" id="A0A7Y9ZBR6"/>
<gene>
    <name evidence="2" type="ORF">BKA03_001362</name>
</gene>
<dbReference type="GO" id="GO:0003677">
    <property type="term" value="F:DNA binding"/>
    <property type="evidence" value="ECO:0007669"/>
    <property type="project" value="UniProtKB-KW"/>
</dbReference>
<keyword evidence="3" id="KW-1185">Reference proteome</keyword>
<reference evidence="2 3" key="1">
    <citation type="submission" date="2020-07" db="EMBL/GenBank/DDBJ databases">
        <title>Sequencing the genomes of 1000 actinobacteria strains.</title>
        <authorList>
            <person name="Klenk H.-P."/>
        </authorList>
    </citation>
    <scope>NUCLEOTIDE SEQUENCE [LARGE SCALE GENOMIC DNA]</scope>
    <source>
        <strain evidence="2 3">DSM 19970</strain>
    </source>
</reference>
<dbReference type="SUPFAM" id="SSF46785">
    <property type="entry name" value="Winged helix' DNA-binding domain"/>
    <property type="match status" value="1"/>
</dbReference>
<keyword evidence="2" id="KW-0238">DNA-binding</keyword>
<dbReference type="OrthoDB" id="9809462at2"/>
<evidence type="ECO:0000313" key="3">
    <source>
        <dbReference type="Proteomes" id="UP000547973"/>
    </source>
</evidence>
<dbReference type="InterPro" id="IPR036390">
    <property type="entry name" value="WH_DNA-bd_sf"/>
</dbReference>
<comment type="caution">
    <text evidence="2">The sequence shown here is derived from an EMBL/GenBank/DDBJ whole genome shotgun (WGS) entry which is preliminary data.</text>
</comment>
<feature type="region of interest" description="Disordered" evidence="1">
    <location>
        <begin position="137"/>
        <end position="199"/>
    </location>
</feature>
<dbReference type="Proteomes" id="UP000547973">
    <property type="component" value="Unassembled WGS sequence"/>
</dbReference>